<reference evidence="2 3" key="1">
    <citation type="submission" date="2016-09" db="EMBL/GenBank/DDBJ databases">
        <title>Alteromonas lipolytica, a new species isolated from sea water.</title>
        <authorList>
            <person name="Wu Y.-H."/>
            <person name="Cheng H."/>
            <person name="Xu X.-W."/>
        </authorList>
    </citation>
    <scope>NUCLEOTIDE SEQUENCE [LARGE SCALE GENOMIC DNA]</scope>
    <source>
        <strain evidence="2 3">JW12</strain>
    </source>
</reference>
<gene>
    <name evidence="2" type="ORF">BFC17_04545</name>
</gene>
<dbReference type="InterPro" id="IPR042095">
    <property type="entry name" value="SUMF_sf"/>
</dbReference>
<dbReference type="EMBL" id="MJIC01000015">
    <property type="protein sequence ID" value="OFI33532.1"/>
    <property type="molecule type" value="Genomic_DNA"/>
</dbReference>
<feature type="domain" description="Sulfatase-modifying factor enzyme-like" evidence="1">
    <location>
        <begin position="34"/>
        <end position="125"/>
    </location>
</feature>
<dbReference type="Gene3D" id="3.90.1580.10">
    <property type="entry name" value="paralog of FGE (formylglycine-generating enzyme)"/>
    <property type="match status" value="1"/>
</dbReference>
<organism evidence="2 3">
    <name type="scientific">Alteromonas lipolytica</name>
    <dbReference type="NCBI Taxonomy" id="1856405"/>
    <lineage>
        <taxon>Bacteria</taxon>
        <taxon>Pseudomonadati</taxon>
        <taxon>Pseudomonadota</taxon>
        <taxon>Gammaproteobacteria</taxon>
        <taxon>Alteromonadales</taxon>
        <taxon>Alteromonadaceae</taxon>
        <taxon>Alteromonas/Salinimonas group</taxon>
        <taxon>Alteromonas</taxon>
    </lineage>
</organism>
<dbReference type="InterPro" id="IPR051043">
    <property type="entry name" value="Sulfatase_Mod_Factor_Kinase"/>
</dbReference>
<dbReference type="GO" id="GO:0120147">
    <property type="term" value="F:formylglycine-generating oxidase activity"/>
    <property type="evidence" value="ECO:0007669"/>
    <property type="project" value="TreeGrafter"/>
</dbReference>
<dbReference type="PANTHER" id="PTHR23150:SF19">
    <property type="entry name" value="FORMYLGLYCINE-GENERATING ENZYME"/>
    <property type="match status" value="1"/>
</dbReference>
<evidence type="ECO:0000313" key="3">
    <source>
        <dbReference type="Proteomes" id="UP000176037"/>
    </source>
</evidence>
<protein>
    <recommendedName>
        <fullName evidence="1">Sulfatase-modifying factor enzyme-like domain-containing protein</fullName>
    </recommendedName>
</protein>
<dbReference type="InterPro" id="IPR005532">
    <property type="entry name" value="SUMF_dom"/>
</dbReference>
<sequence length="131" mass="14613">MLLALPMEATKREKSEGLYTNCLYANIRDKAFSGNFGQTSREPCNDGSIHPEPVKQKIANRVGLYNMYGNVREWTQSCMNENNANLKFCDDVYIGGSSAYYRFDAHRKTRGGADATGSDLGFRVVIGEQSL</sequence>
<comment type="caution">
    <text evidence="2">The sequence shown here is derived from an EMBL/GenBank/DDBJ whole genome shotgun (WGS) entry which is preliminary data.</text>
</comment>
<dbReference type="STRING" id="1856405.BFC17_04545"/>
<evidence type="ECO:0000259" key="1">
    <source>
        <dbReference type="Pfam" id="PF03781"/>
    </source>
</evidence>
<dbReference type="PANTHER" id="PTHR23150">
    <property type="entry name" value="SULFATASE MODIFYING FACTOR 1, 2"/>
    <property type="match status" value="1"/>
</dbReference>
<accession>A0A1E8FC79</accession>
<dbReference type="Pfam" id="PF03781">
    <property type="entry name" value="FGE-sulfatase"/>
    <property type="match status" value="1"/>
</dbReference>
<dbReference type="SUPFAM" id="SSF56436">
    <property type="entry name" value="C-type lectin-like"/>
    <property type="match status" value="1"/>
</dbReference>
<name>A0A1E8FC79_9ALTE</name>
<dbReference type="InterPro" id="IPR016187">
    <property type="entry name" value="CTDL_fold"/>
</dbReference>
<dbReference type="AlphaFoldDB" id="A0A1E8FC79"/>
<keyword evidence="3" id="KW-1185">Reference proteome</keyword>
<dbReference type="Proteomes" id="UP000176037">
    <property type="component" value="Unassembled WGS sequence"/>
</dbReference>
<proteinExistence type="predicted"/>
<evidence type="ECO:0000313" key="2">
    <source>
        <dbReference type="EMBL" id="OFI33532.1"/>
    </source>
</evidence>